<dbReference type="InterPro" id="IPR002156">
    <property type="entry name" value="RNaseH_domain"/>
</dbReference>
<gene>
    <name evidence="3" type="primary">LOC116297091</name>
</gene>
<reference evidence="3" key="1">
    <citation type="submission" date="2025-08" db="UniProtKB">
        <authorList>
            <consortium name="RefSeq"/>
        </authorList>
    </citation>
    <scope>IDENTIFICATION</scope>
    <source>
        <tissue evidence="3">Tentacle</tissue>
    </source>
</reference>
<sequence length="253" mass="28875">MIQSLANTLQGHNIQWYTDNKNVVSLIHRGSMNPELQAVAEQITDACSVNSISVNPVWVPRQQNQLADYVSKLNDVDDWGISMPIYKWLNNMWGPFTIDRFASWYNTKCTRFNSRFWNPGCENVDAFAQNWGSENNWVVSPPSQIIRAWRHFYICKAKGAMIVPLWKGAVFWPCLCPDGTHLSKHITDWVGIPDYHVPATVPGRCFNTLFKGTKLSFRLIAVFIAYSRPITRTNDRGFCMSFNGICDNCVLTG</sequence>
<protein>
    <submittedName>
        <fullName evidence="3">Uncharacterized protein LOC116297091</fullName>
    </submittedName>
</protein>
<dbReference type="GO" id="GO:0003676">
    <property type="term" value="F:nucleic acid binding"/>
    <property type="evidence" value="ECO:0007669"/>
    <property type="project" value="InterPro"/>
</dbReference>
<organism evidence="2 3">
    <name type="scientific">Actinia tenebrosa</name>
    <name type="common">Australian red waratah sea anemone</name>
    <dbReference type="NCBI Taxonomy" id="6105"/>
    <lineage>
        <taxon>Eukaryota</taxon>
        <taxon>Metazoa</taxon>
        <taxon>Cnidaria</taxon>
        <taxon>Anthozoa</taxon>
        <taxon>Hexacorallia</taxon>
        <taxon>Actiniaria</taxon>
        <taxon>Actiniidae</taxon>
        <taxon>Actinia</taxon>
    </lineage>
</organism>
<dbReference type="PANTHER" id="PTHR33050">
    <property type="entry name" value="REVERSE TRANSCRIPTASE DOMAIN-CONTAINING PROTEIN"/>
    <property type="match status" value="1"/>
</dbReference>
<dbReference type="InParanoid" id="A0A6P8HXK5"/>
<feature type="domain" description="RNase H type-1" evidence="1">
    <location>
        <begin position="6"/>
        <end position="72"/>
    </location>
</feature>
<dbReference type="KEGG" id="aten:116297091"/>
<dbReference type="GeneID" id="116297091"/>
<dbReference type="Proteomes" id="UP000515163">
    <property type="component" value="Unplaced"/>
</dbReference>
<dbReference type="InterPro" id="IPR052055">
    <property type="entry name" value="Hepadnavirus_pol/RT"/>
</dbReference>
<dbReference type="GO" id="GO:0004523">
    <property type="term" value="F:RNA-DNA hybrid ribonuclease activity"/>
    <property type="evidence" value="ECO:0007669"/>
    <property type="project" value="InterPro"/>
</dbReference>
<evidence type="ECO:0000313" key="3">
    <source>
        <dbReference type="RefSeq" id="XP_031561109.1"/>
    </source>
</evidence>
<dbReference type="AlphaFoldDB" id="A0A6P8HXK5"/>
<proteinExistence type="predicted"/>
<evidence type="ECO:0000313" key="2">
    <source>
        <dbReference type="Proteomes" id="UP000515163"/>
    </source>
</evidence>
<keyword evidence="2" id="KW-1185">Reference proteome</keyword>
<dbReference type="OrthoDB" id="5949486at2759"/>
<dbReference type="RefSeq" id="XP_031561109.1">
    <property type="nucleotide sequence ID" value="XM_031705249.1"/>
</dbReference>
<accession>A0A6P8HXK5</accession>
<dbReference type="Pfam" id="PF13456">
    <property type="entry name" value="RVT_3"/>
    <property type="match status" value="1"/>
</dbReference>
<evidence type="ECO:0000259" key="1">
    <source>
        <dbReference type="Pfam" id="PF13456"/>
    </source>
</evidence>
<dbReference type="PANTHER" id="PTHR33050:SF7">
    <property type="entry name" value="RIBONUCLEASE H"/>
    <property type="match status" value="1"/>
</dbReference>
<name>A0A6P8HXK5_ACTTE</name>